<dbReference type="VEuPathDB" id="FungiDB:PCH_Pc18g02730"/>
<protein>
    <submittedName>
        <fullName evidence="2">Uncharacterized protein</fullName>
    </submittedName>
</protein>
<organism evidence="2 3">
    <name type="scientific">Penicillium rubens (strain ATCC 28089 / DSM 1075 / NRRL 1951 / Wisconsin 54-1255)</name>
    <name type="common">Penicillium chrysogenum</name>
    <dbReference type="NCBI Taxonomy" id="500485"/>
    <lineage>
        <taxon>Eukaryota</taxon>
        <taxon>Fungi</taxon>
        <taxon>Dikarya</taxon>
        <taxon>Ascomycota</taxon>
        <taxon>Pezizomycotina</taxon>
        <taxon>Eurotiomycetes</taxon>
        <taxon>Eurotiomycetidae</taxon>
        <taxon>Eurotiales</taxon>
        <taxon>Aspergillaceae</taxon>
        <taxon>Penicillium</taxon>
        <taxon>Penicillium chrysogenum species complex</taxon>
    </lineage>
</organism>
<keyword evidence="1" id="KW-0472">Membrane</keyword>
<dbReference type="HOGENOM" id="CLU_1563383_0_0_1"/>
<proteinExistence type="predicted"/>
<reference evidence="2 3" key="1">
    <citation type="journal article" date="2008" name="Nat. Biotechnol.">
        <title>Genome sequencing and analysis of the filamentous fungus Penicillium chrysogenum.</title>
        <authorList>
            <person name="van den Berg M.A."/>
            <person name="Albang R."/>
            <person name="Albermann K."/>
            <person name="Badger J.H."/>
            <person name="Daran J.-M."/>
            <person name="Driessen A.J.M."/>
            <person name="Garcia-Estrada C."/>
            <person name="Fedorova N.D."/>
            <person name="Harris D.M."/>
            <person name="Heijne W.H.M."/>
            <person name="Joardar V.S."/>
            <person name="Kiel J.A.K.W."/>
            <person name="Kovalchuk A."/>
            <person name="Martin J.F."/>
            <person name="Nierman W.C."/>
            <person name="Nijland J.G."/>
            <person name="Pronk J.T."/>
            <person name="Roubos J.A."/>
            <person name="van der Klei I.J."/>
            <person name="van Peij N.N.M.E."/>
            <person name="Veenhuis M."/>
            <person name="von Doehren H."/>
            <person name="Wagner C."/>
            <person name="Wortman J.R."/>
            <person name="Bovenberg R.A.L."/>
        </authorList>
    </citation>
    <scope>NUCLEOTIDE SEQUENCE [LARGE SCALE GENOMIC DNA]</scope>
    <source>
        <strain evidence="3">ATCC 28089 / DSM 1075 / NRRL 1951 / Wisconsin 54-1255</strain>
    </source>
</reference>
<accession>B6HCZ4</accession>
<gene>
    <name evidence="2" type="ORF">Pc18g02730</name>
    <name evidence="2" type="ORF">PCH_Pc18g02730</name>
</gene>
<dbReference type="EMBL" id="AM920433">
    <property type="protein sequence ID" value="CAP94497.1"/>
    <property type="molecule type" value="Genomic_DNA"/>
</dbReference>
<dbReference type="AlphaFoldDB" id="B6HCZ4"/>
<evidence type="ECO:0000256" key="1">
    <source>
        <dbReference type="SAM" id="Phobius"/>
    </source>
</evidence>
<keyword evidence="3" id="KW-1185">Reference proteome</keyword>
<evidence type="ECO:0000313" key="3">
    <source>
        <dbReference type="Proteomes" id="UP000000724"/>
    </source>
</evidence>
<dbReference type="OMA" id="ILCMTTH"/>
<dbReference type="Proteomes" id="UP000000724">
    <property type="component" value="Contig Pc00c18"/>
</dbReference>
<keyword evidence="1" id="KW-0812">Transmembrane</keyword>
<evidence type="ECO:0000313" key="2">
    <source>
        <dbReference type="EMBL" id="CAP94497.1"/>
    </source>
</evidence>
<name>B6HCZ4_PENRW</name>
<keyword evidence="1" id="KW-1133">Transmembrane helix</keyword>
<sequence length="171" mass="20028">MFDSTSQNHWMYQTAIVFQLWTMIRSKKKKRKKKRKHTIAGTLLQQKTDSSPFKLCRKRRRILCMTTHPKKIYRKYFVSAYLPTSGVRSTEYGVGNTQIRIRGDHGTIPTTPSHGRRISNRCECQEEALQLRQQGRLSYGPVYGVKLFSISRTHFSTVSFDWTLKRSPLLI</sequence>
<feature type="transmembrane region" description="Helical" evidence="1">
    <location>
        <begin position="6"/>
        <end position="24"/>
    </location>
</feature>